<keyword evidence="1" id="KW-1133">Transmembrane helix</keyword>
<keyword evidence="1" id="KW-0472">Membrane</keyword>
<gene>
    <name evidence="2" type="ORF">TSUD_153790</name>
</gene>
<sequence>MVVVVVSDVQCVCDGSAVNEYSGRKVLLLMAVTIIVLWIMILKVEGGCEIEVEVVMGSE</sequence>
<keyword evidence="1" id="KW-0812">Transmembrane</keyword>
<reference evidence="3" key="1">
    <citation type="journal article" date="2017" name="Front. Plant Sci.">
        <title>Climate Clever Clovers: New Paradigm to Reduce the Environmental Footprint of Ruminants by Breeding Low Methanogenic Forages Utilizing Haplotype Variation.</title>
        <authorList>
            <person name="Kaur P."/>
            <person name="Appels R."/>
            <person name="Bayer P.E."/>
            <person name="Keeble-Gagnere G."/>
            <person name="Wang J."/>
            <person name="Hirakawa H."/>
            <person name="Shirasawa K."/>
            <person name="Vercoe P."/>
            <person name="Stefanova K."/>
            <person name="Durmic Z."/>
            <person name="Nichols P."/>
            <person name="Revell C."/>
            <person name="Isobe S.N."/>
            <person name="Edwards D."/>
            <person name="Erskine W."/>
        </authorList>
    </citation>
    <scope>NUCLEOTIDE SEQUENCE [LARGE SCALE GENOMIC DNA]</scope>
    <source>
        <strain evidence="3">cv. Daliak</strain>
    </source>
</reference>
<organism evidence="2 3">
    <name type="scientific">Trifolium subterraneum</name>
    <name type="common">Subterranean clover</name>
    <dbReference type="NCBI Taxonomy" id="3900"/>
    <lineage>
        <taxon>Eukaryota</taxon>
        <taxon>Viridiplantae</taxon>
        <taxon>Streptophyta</taxon>
        <taxon>Embryophyta</taxon>
        <taxon>Tracheophyta</taxon>
        <taxon>Spermatophyta</taxon>
        <taxon>Magnoliopsida</taxon>
        <taxon>eudicotyledons</taxon>
        <taxon>Gunneridae</taxon>
        <taxon>Pentapetalae</taxon>
        <taxon>rosids</taxon>
        <taxon>fabids</taxon>
        <taxon>Fabales</taxon>
        <taxon>Fabaceae</taxon>
        <taxon>Papilionoideae</taxon>
        <taxon>50 kb inversion clade</taxon>
        <taxon>NPAAA clade</taxon>
        <taxon>Hologalegina</taxon>
        <taxon>IRL clade</taxon>
        <taxon>Trifolieae</taxon>
        <taxon>Trifolium</taxon>
    </lineage>
</organism>
<feature type="transmembrane region" description="Helical" evidence="1">
    <location>
        <begin position="26"/>
        <end position="42"/>
    </location>
</feature>
<protein>
    <recommendedName>
        <fullName evidence="4">Transmembrane protein</fullName>
    </recommendedName>
</protein>
<evidence type="ECO:0000313" key="3">
    <source>
        <dbReference type="Proteomes" id="UP000242715"/>
    </source>
</evidence>
<name>A0A2Z6MGC3_TRISU</name>
<dbReference type="AlphaFoldDB" id="A0A2Z6MGC3"/>
<dbReference type="EMBL" id="DF973384">
    <property type="protein sequence ID" value="GAU28963.1"/>
    <property type="molecule type" value="Genomic_DNA"/>
</dbReference>
<proteinExistence type="predicted"/>
<dbReference type="Proteomes" id="UP000242715">
    <property type="component" value="Unassembled WGS sequence"/>
</dbReference>
<evidence type="ECO:0008006" key="4">
    <source>
        <dbReference type="Google" id="ProtNLM"/>
    </source>
</evidence>
<accession>A0A2Z6MGC3</accession>
<keyword evidence="3" id="KW-1185">Reference proteome</keyword>
<evidence type="ECO:0000313" key="2">
    <source>
        <dbReference type="EMBL" id="GAU28963.1"/>
    </source>
</evidence>
<evidence type="ECO:0000256" key="1">
    <source>
        <dbReference type="SAM" id="Phobius"/>
    </source>
</evidence>